<protein>
    <submittedName>
        <fullName evidence="2">HNH endonuclease</fullName>
    </submittedName>
</protein>
<evidence type="ECO:0000313" key="3">
    <source>
        <dbReference type="Proteomes" id="UP000317598"/>
    </source>
</evidence>
<proteinExistence type="predicted"/>
<evidence type="ECO:0000259" key="1">
    <source>
        <dbReference type="SMART" id="SM00507"/>
    </source>
</evidence>
<organism evidence="2 3">
    <name type="scientific">Gordonia phage Verity</name>
    <dbReference type="NCBI Taxonomy" id="2591211"/>
    <lineage>
        <taxon>Viruses</taxon>
        <taxon>Duplodnaviria</taxon>
        <taxon>Heunggongvirae</taxon>
        <taxon>Uroviricota</taxon>
        <taxon>Caudoviricetes</taxon>
        <taxon>Stackebrandtviridae</taxon>
        <taxon>Schenleyvirinae</taxon>
        <taxon>Zitchvirus</taxon>
        <taxon>Zitchvirus verity</taxon>
    </lineage>
</organism>
<dbReference type="KEGG" id="vg:63027435"/>
<dbReference type="CDD" id="cd00085">
    <property type="entry name" value="HNHc"/>
    <property type="match status" value="1"/>
</dbReference>
<dbReference type="GO" id="GO:0008270">
    <property type="term" value="F:zinc ion binding"/>
    <property type="evidence" value="ECO:0007669"/>
    <property type="project" value="InterPro"/>
</dbReference>
<dbReference type="Gene3D" id="1.10.30.50">
    <property type="match status" value="1"/>
</dbReference>
<keyword evidence="2" id="KW-0255">Endonuclease</keyword>
<feature type="domain" description="HNH nuclease" evidence="1">
    <location>
        <begin position="131"/>
        <end position="180"/>
    </location>
</feature>
<dbReference type="InterPro" id="IPR002711">
    <property type="entry name" value="HNH"/>
</dbReference>
<dbReference type="GO" id="GO:0003676">
    <property type="term" value="F:nucleic acid binding"/>
    <property type="evidence" value="ECO:0007669"/>
    <property type="project" value="InterPro"/>
</dbReference>
<evidence type="ECO:0000313" key="2">
    <source>
        <dbReference type="EMBL" id="QDH93528.1"/>
    </source>
</evidence>
<dbReference type="Pfam" id="PF01844">
    <property type="entry name" value="HNH"/>
    <property type="match status" value="1"/>
</dbReference>
<sequence>MTCSVEGCDRAVRARGWCAAHYRRWHRYGDLREGESLAPYTRRDPVCSVDGCGRKHFAKALCARHYKRSCEGLPLNVPAPVRYLGAVCRTDGCADVATARGWCTRHYQRYGCARYRARKREAVTVEFTAEQLAARVEFYGDRCWICGTPDWTAFDHVKPLNKGGPHMLSNLRPACSSCNRAKSDKWPLTAAVA</sequence>
<keyword evidence="3" id="KW-1185">Reference proteome</keyword>
<dbReference type="EMBL" id="MK937611">
    <property type="protein sequence ID" value="QDH93528.1"/>
    <property type="molecule type" value="Genomic_DNA"/>
</dbReference>
<accession>A0A514DIU1</accession>
<dbReference type="RefSeq" id="YP_010002880.1">
    <property type="nucleotide sequence ID" value="NC_053249.1"/>
</dbReference>
<dbReference type="InterPro" id="IPR003615">
    <property type="entry name" value="HNH_nuc"/>
</dbReference>
<keyword evidence="2" id="KW-0540">Nuclease</keyword>
<reference evidence="2 3" key="1">
    <citation type="submission" date="2019-05" db="EMBL/GenBank/DDBJ databases">
        <authorList>
            <person name="Hammer B.W."/>
            <person name="Akkineni S.H."/>
            <person name="Damazo I.J."/>
            <person name="Graziano A."/>
            <person name="Haggerty C.V."/>
            <person name="Harikumar N."/>
            <person name="Renninger T.L."/>
            <person name="Turner B.S."/>
            <person name="Zhang J.L."/>
            <person name="Butela K.A."/>
            <person name="Garlena R.A."/>
            <person name="Russell D.A."/>
            <person name="Pope W.H."/>
            <person name="Jacobs-Sera D."/>
            <person name="Hatfull G.F."/>
        </authorList>
    </citation>
    <scope>NUCLEOTIDE SEQUENCE [LARGE SCALE GENOMIC DNA]</scope>
</reference>
<dbReference type="GO" id="GO:0004519">
    <property type="term" value="F:endonuclease activity"/>
    <property type="evidence" value="ECO:0007669"/>
    <property type="project" value="UniProtKB-KW"/>
</dbReference>
<dbReference type="GeneID" id="63027435"/>
<keyword evidence="2" id="KW-0378">Hydrolase</keyword>
<name>A0A514DIU1_9CAUD</name>
<dbReference type="Proteomes" id="UP000317598">
    <property type="component" value="Segment"/>
</dbReference>
<dbReference type="SMART" id="SM00507">
    <property type="entry name" value="HNHc"/>
    <property type="match status" value="1"/>
</dbReference>
<gene>
    <name evidence="2" type="primary">42</name>
    <name evidence="2" type="ORF">SEA_VERITY_42</name>
</gene>